<feature type="transmembrane region" description="Helical" evidence="1">
    <location>
        <begin position="88"/>
        <end position="107"/>
    </location>
</feature>
<keyword evidence="1" id="KW-1133">Transmembrane helix</keyword>
<feature type="transmembrane region" description="Helical" evidence="1">
    <location>
        <begin position="64"/>
        <end position="82"/>
    </location>
</feature>
<dbReference type="InterPro" id="IPR007404">
    <property type="entry name" value="YdjM-like"/>
</dbReference>
<gene>
    <name evidence="2" type="ORF">SAMN02194393_01907</name>
</gene>
<dbReference type="InterPro" id="IPR053170">
    <property type="entry name" value="Transcription_regulator"/>
</dbReference>
<dbReference type="PANTHER" id="PTHR40031">
    <property type="entry name" value="HYPOTHETICAL MEMBRANE SPANNING PROTEIN"/>
    <property type="match status" value="1"/>
</dbReference>
<dbReference type="Proteomes" id="UP000190285">
    <property type="component" value="Unassembled WGS sequence"/>
</dbReference>
<feature type="transmembrane region" description="Helical" evidence="1">
    <location>
        <begin position="150"/>
        <end position="170"/>
    </location>
</feature>
<keyword evidence="1" id="KW-0472">Membrane</keyword>
<proteinExistence type="predicted"/>
<dbReference type="AlphaFoldDB" id="A0A1T5KLP8"/>
<evidence type="ECO:0000313" key="3">
    <source>
        <dbReference type="Proteomes" id="UP000190285"/>
    </source>
</evidence>
<evidence type="ECO:0000313" key="2">
    <source>
        <dbReference type="EMBL" id="SKC64208.1"/>
    </source>
</evidence>
<keyword evidence="1" id="KW-0812">Transmembrane</keyword>
<sequence length="318" mass="36436">MDPVTHGVIGLAISAFSGDPVSLSNPISIGCALGAMSPDIDVVVRFVKNDFYYLRHHRGVSHSLPSLLALSGIITLGLGVMFKNVDFLRLFLWTFLGAFSHTFFDILNSYGAKLLAPFTRKKFKMNLLMLYDPVITILCLFLIFKRTISNMSLTTVGITFVVYIGARYGMRKRAEKVIEKHYTDGYKLIKVNVLPSLMAFHKWDFIVDTNSHSIVGQVNLINSKVFVREKFKKPKSEIVELFNKTNAGKYFKDFSPIIHIDYFEEMGNLVLKCIDLRYYLKNNFMHHATVVFDEQMNVKQSFIQPYDINKYIPIIEEI</sequence>
<name>A0A1T5KLP8_9FIRM</name>
<dbReference type="OrthoDB" id="245523at2"/>
<feature type="transmembrane region" description="Helical" evidence="1">
    <location>
        <begin position="127"/>
        <end position="144"/>
    </location>
</feature>
<dbReference type="PANTHER" id="PTHR40031:SF1">
    <property type="entry name" value="MEMBRANE-BOUND METAL-DEPENDENT HYDROLASE"/>
    <property type="match status" value="1"/>
</dbReference>
<evidence type="ECO:0000256" key="1">
    <source>
        <dbReference type="SAM" id="Phobius"/>
    </source>
</evidence>
<dbReference type="STRING" id="36842.SAMN02194393_01907"/>
<keyword evidence="3" id="KW-1185">Reference proteome</keyword>
<accession>A0A1T5KLP8</accession>
<organism evidence="2 3">
    <name type="scientific">Maledivibacter halophilus</name>
    <dbReference type="NCBI Taxonomy" id="36842"/>
    <lineage>
        <taxon>Bacteria</taxon>
        <taxon>Bacillati</taxon>
        <taxon>Bacillota</taxon>
        <taxon>Clostridia</taxon>
        <taxon>Peptostreptococcales</taxon>
        <taxon>Caminicellaceae</taxon>
        <taxon>Maledivibacter</taxon>
    </lineage>
</organism>
<dbReference type="EMBL" id="FUZT01000004">
    <property type="protein sequence ID" value="SKC64208.1"/>
    <property type="molecule type" value="Genomic_DNA"/>
</dbReference>
<reference evidence="2 3" key="1">
    <citation type="submission" date="2017-02" db="EMBL/GenBank/DDBJ databases">
        <authorList>
            <person name="Peterson S.W."/>
        </authorList>
    </citation>
    <scope>NUCLEOTIDE SEQUENCE [LARGE SCALE GENOMIC DNA]</scope>
    <source>
        <strain evidence="2 3">M1</strain>
    </source>
</reference>
<dbReference type="RefSeq" id="WP_079491146.1">
    <property type="nucleotide sequence ID" value="NZ_FUZT01000004.1"/>
</dbReference>
<dbReference type="Pfam" id="PF04307">
    <property type="entry name" value="YdjM"/>
    <property type="match status" value="1"/>
</dbReference>
<protein>
    <submittedName>
        <fullName evidence="2">Inner membrane protein</fullName>
    </submittedName>
</protein>